<evidence type="ECO:0000313" key="3">
    <source>
        <dbReference type="Proteomes" id="UP000627715"/>
    </source>
</evidence>
<feature type="transmembrane region" description="Helical" evidence="1">
    <location>
        <begin position="280"/>
        <end position="300"/>
    </location>
</feature>
<feature type="transmembrane region" description="Helical" evidence="1">
    <location>
        <begin position="155"/>
        <end position="173"/>
    </location>
</feature>
<feature type="transmembrane region" description="Helical" evidence="1">
    <location>
        <begin position="12"/>
        <end position="32"/>
    </location>
</feature>
<keyword evidence="3" id="KW-1185">Reference proteome</keyword>
<reference evidence="2" key="1">
    <citation type="journal article" date="2014" name="Int. J. Syst. Evol. Microbiol.">
        <title>Complete genome sequence of Corynebacterium casei LMG S-19264T (=DSM 44701T), isolated from a smear-ripened cheese.</title>
        <authorList>
            <consortium name="US DOE Joint Genome Institute (JGI-PGF)"/>
            <person name="Walter F."/>
            <person name="Albersmeier A."/>
            <person name="Kalinowski J."/>
            <person name="Ruckert C."/>
        </authorList>
    </citation>
    <scope>NUCLEOTIDE SEQUENCE</scope>
    <source>
        <strain evidence="2">CGMCC 1.15425</strain>
    </source>
</reference>
<dbReference type="AlphaFoldDB" id="A0A916QL70"/>
<feature type="transmembrane region" description="Helical" evidence="1">
    <location>
        <begin position="216"/>
        <end position="234"/>
    </location>
</feature>
<feature type="transmembrane region" description="Helical" evidence="1">
    <location>
        <begin position="312"/>
        <end position="338"/>
    </location>
</feature>
<sequence length="573" mass="63501">MDRQLFRSGKTWMAVFAILMFLLAIAGGVHSYSPVPYWDMWDGTLNFYLQITEGNSALWLAQHNEHRILLSRILFWLDYAIFDGLSYFLITINYVLMAFAIFMFWRFSKLQYRTNPDLKPEHASSVLIFSLFILAWLSQWMQWENLAWGFQSQFFLAQSLPLAAFYCLAASASNNHAWPYFCASIILGALSLFTMANGVLALPLLTVAAIFMRASWLRSGILVASTILGVALYFGEYHSPDNHASITDTLRYQPLQLLQYVVLYLGSPFFALAGEGRNGLLAAGLSGSILVLLSLLRLMIELRAYRTNPVTLALLGYLLYLGGTAVGTGTGRVVFGVAQAVSFRYTTPALMAWAALLLLYLPTLSMFARRNKKVATAGVVLICALLFWRQLPALQPQHQKIFDRQVAALALELSVADAQQINHVYVMNAGLLSIAEKATALDLTVFGQYPLQDLREKWAGRFAPPSDIPECQGALDSLETIEREPDALRISGWIFNPAEESVPSRVIVSDRLGRIVGFALTGQPRPDVEAAVHDSAGLSGFRGYIKPADPGSVLAFYGEQSQCTMNITLPGGE</sequence>
<organism evidence="2 3">
    <name type="scientific">Pseudohongiella nitratireducens</name>
    <dbReference type="NCBI Taxonomy" id="1768907"/>
    <lineage>
        <taxon>Bacteria</taxon>
        <taxon>Pseudomonadati</taxon>
        <taxon>Pseudomonadota</taxon>
        <taxon>Gammaproteobacteria</taxon>
        <taxon>Pseudomonadales</taxon>
        <taxon>Pseudohongiellaceae</taxon>
        <taxon>Pseudohongiella</taxon>
    </lineage>
</organism>
<dbReference type="Proteomes" id="UP000627715">
    <property type="component" value="Unassembled WGS sequence"/>
</dbReference>
<comment type="caution">
    <text evidence="2">The sequence shown here is derived from an EMBL/GenBank/DDBJ whole genome shotgun (WGS) entry which is preliminary data.</text>
</comment>
<feature type="transmembrane region" description="Helical" evidence="1">
    <location>
        <begin position="255"/>
        <end position="274"/>
    </location>
</feature>
<keyword evidence="1" id="KW-1133">Transmembrane helix</keyword>
<keyword evidence="1" id="KW-0812">Transmembrane</keyword>
<accession>A0A916QL70</accession>
<reference evidence="2" key="2">
    <citation type="submission" date="2020-09" db="EMBL/GenBank/DDBJ databases">
        <authorList>
            <person name="Sun Q."/>
            <person name="Zhou Y."/>
        </authorList>
    </citation>
    <scope>NUCLEOTIDE SEQUENCE</scope>
    <source>
        <strain evidence="2">CGMCC 1.15425</strain>
    </source>
</reference>
<dbReference type="EMBL" id="BMIY01000007">
    <property type="protein sequence ID" value="GFZ75695.1"/>
    <property type="molecule type" value="Genomic_DNA"/>
</dbReference>
<protein>
    <recommendedName>
        <fullName evidence="4">Transmembrane protein</fullName>
    </recommendedName>
</protein>
<gene>
    <name evidence="2" type="ORF">GCM10011403_17440</name>
</gene>
<name>A0A916QL70_9GAMM</name>
<dbReference type="RefSeq" id="WP_068810808.1">
    <property type="nucleotide sequence ID" value="NZ_BMIY01000007.1"/>
</dbReference>
<proteinExistence type="predicted"/>
<evidence type="ECO:0008006" key="4">
    <source>
        <dbReference type="Google" id="ProtNLM"/>
    </source>
</evidence>
<feature type="transmembrane region" description="Helical" evidence="1">
    <location>
        <begin position="185"/>
        <end position="210"/>
    </location>
</feature>
<feature type="transmembrane region" description="Helical" evidence="1">
    <location>
        <begin position="374"/>
        <end position="391"/>
    </location>
</feature>
<keyword evidence="1" id="KW-0472">Membrane</keyword>
<feature type="transmembrane region" description="Helical" evidence="1">
    <location>
        <begin position="350"/>
        <end position="367"/>
    </location>
</feature>
<feature type="transmembrane region" description="Helical" evidence="1">
    <location>
        <begin position="85"/>
        <end position="105"/>
    </location>
</feature>
<feature type="transmembrane region" description="Helical" evidence="1">
    <location>
        <begin position="126"/>
        <end position="143"/>
    </location>
</feature>
<evidence type="ECO:0000313" key="2">
    <source>
        <dbReference type="EMBL" id="GFZ75695.1"/>
    </source>
</evidence>
<evidence type="ECO:0000256" key="1">
    <source>
        <dbReference type="SAM" id="Phobius"/>
    </source>
</evidence>